<sequence length="230" mass="24022">MTTNDSGAENSPRAAAVKVLDVLAALSERGGCHRIVDLAARTDLPKATVYRLLQHLVSQGFAVAEPDSTYRIGPRFLGIAAAALSDAPWRKTVAAALESLRTATGLSAHFAQQYGGHLVIVDAVESLDPFAIPVRPGLTSAIEQTALGQAIFSTSSDAVVSQEPATHLRWVAAPVFHRRGEVLGALGVAGTEFTLADQVLDRVRAVVRSAAADASAVLTASSFGRRADTA</sequence>
<dbReference type="PROSITE" id="PS51077">
    <property type="entry name" value="HTH_ICLR"/>
    <property type="match status" value="1"/>
</dbReference>
<dbReference type="RefSeq" id="WP_049743976.1">
    <property type="nucleotide sequence ID" value="NZ_CP012150.1"/>
</dbReference>
<dbReference type="AlphaFoldDB" id="A0A0K0X2B0"/>
<dbReference type="OrthoDB" id="7274111at2"/>
<dbReference type="STRING" id="134601.AFA91_06380"/>
<dbReference type="InterPro" id="IPR014757">
    <property type="entry name" value="Tscrpt_reg_IclR_C"/>
</dbReference>
<dbReference type="InterPro" id="IPR050707">
    <property type="entry name" value="HTH_MetabolicPath_Reg"/>
</dbReference>
<keyword evidence="1" id="KW-0805">Transcription regulation</keyword>
<dbReference type="Pfam" id="PF09339">
    <property type="entry name" value="HTH_IclR"/>
    <property type="match status" value="1"/>
</dbReference>
<keyword evidence="3" id="KW-0804">Transcription</keyword>
<dbReference type="GO" id="GO:0003700">
    <property type="term" value="F:DNA-binding transcription factor activity"/>
    <property type="evidence" value="ECO:0007669"/>
    <property type="project" value="TreeGrafter"/>
</dbReference>
<dbReference type="Gene3D" id="3.30.450.40">
    <property type="match status" value="2"/>
</dbReference>
<dbReference type="EMBL" id="CP012150">
    <property type="protein sequence ID" value="AKS31564.1"/>
    <property type="molecule type" value="Genomic_DNA"/>
</dbReference>
<protein>
    <submittedName>
        <fullName evidence="5">Transcriptional regulator</fullName>
    </submittedName>
</protein>
<dbReference type="InterPro" id="IPR005471">
    <property type="entry name" value="Tscrpt_reg_IclR_N"/>
</dbReference>
<dbReference type="KEGG" id="mgo:AFA91_06380"/>
<evidence type="ECO:0000259" key="4">
    <source>
        <dbReference type="PROSITE" id="PS51077"/>
    </source>
</evidence>
<evidence type="ECO:0000256" key="3">
    <source>
        <dbReference type="ARBA" id="ARBA00023163"/>
    </source>
</evidence>
<proteinExistence type="predicted"/>
<feature type="domain" description="HTH iclR-type" evidence="4">
    <location>
        <begin position="13"/>
        <end position="74"/>
    </location>
</feature>
<dbReference type="SUPFAM" id="SSF55781">
    <property type="entry name" value="GAF domain-like"/>
    <property type="match status" value="1"/>
</dbReference>
<dbReference type="GO" id="GO:0003677">
    <property type="term" value="F:DNA binding"/>
    <property type="evidence" value="ECO:0007669"/>
    <property type="project" value="UniProtKB-KW"/>
</dbReference>
<dbReference type="InterPro" id="IPR036388">
    <property type="entry name" value="WH-like_DNA-bd_sf"/>
</dbReference>
<accession>A0A0K0X2B0</accession>
<dbReference type="InterPro" id="IPR029016">
    <property type="entry name" value="GAF-like_dom_sf"/>
</dbReference>
<dbReference type="Gene3D" id="1.10.10.10">
    <property type="entry name" value="Winged helix-like DNA-binding domain superfamily/Winged helix DNA-binding domain"/>
    <property type="match status" value="1"/>
</dbReference>
<keyword evidence="2" id="KW-0238">DNA-binding</keyword>
<dbReference type="PATRIC" id="fig|134601.6.peg.1326"/>
<dbReference type="GO" id="GO:0045892">
    <property type="term" value="P:negative regulation of DNA-templated transcription"/>
    <property type="evidence" value="ECO:0007669"/>
    <property type="project" value="TreeGrafter"/>
</dbReference>
<dbReference type="SUPFAM" id="SSF46785">
    <property type="entry name" value="Winged helix' DNA-binding domain"/>
    <property type="match status" value="1"/>
</dbReference>
<dbReference type="PANTHER" id="PTHR30136">
    <property type="entry name" value="HELIX-TURN-HELIX TRANSCRIPTIONAL REGULATOR, ICLR FAMILY"/>
    <property type="match status" value="1"/>
</dbReference>
<name>A0A0K0X2B0_MYCGD</name>
<gene>
    <name evidence="5" type="ORF">AFA91_06380</name>
</gene>
<evidence type="ECO:0000313" key="5">
    <source>
        <dbReference type="EMBL" id="AKS31564.1"/>
    </source>
</evidence>
<dbReference type="Pfam" id="PF01614">
    <property type="entry name" value="IclR_C"/>
    <property type="match status" value="1"/>
</dbReference>
<evidence type="ECO:0000256" key="2">
    <source>
        <dbReference type="ARBA" id="ARBA00023125"/>
    </source>
</evidence>
<dbReference type="Proteomes" id="UP000062255">
    <property type="component" value="Chromosome"/>
</dbReference>
<organism evidence="5 6">
    <name type="scientific">Mycolicibacterium goodii</name>
    <name type="common">Mycobacterium goodii</name>
    <dbReference type="NCBI Taxonomy" id="134601"/>
    <lineage>
        <taxon>Bacteria</taxon>
        <taxon>Bacillati</taxon>
        <taxon>Actinomycetota</taxon>
        <taxon>Actinomycetes</taxon>
        <taxon>Mycobacteriales</taxon>
        <taxon>Mycobacteriaceae</taxon>
        <taxon>Mycolicibacterium</taxon>
    </lineage>
</organism>
<evidence type="ECO:0000313" key="6">
    <source>
        <dbReference type="Proteomes" id="UP000062255"/>
    </source>
</evidence>
<dbReference type="PANTHER" id="PTHR30136:SF24">
    <property type="entry name" value="HTH-TYPE TRANSCRIPTIONAL REPRESSOR ALLR"/>
    <property type="match status" value="1"/>
</dbReference>
<evidence type="ECO:0000256" key="1">
    <source>
        <dbReference type="ARBA" id="ARBA00023015"/>
    </source>
</evidence>
<dbReference type="SMART" id="SM00346">
    <property type="entry name" value="HTH_ICLR"/>
    <property type="match status" value="1"/>
</dbReference>
<dbReference type="InterPro" id="IPR036390">
    <property type="entry name" value="WH_DNA-bd_sf"/>
</dbReference>
<reference evidence="5 6" key="1">
    <citation type="submission" date="2015-07" db="EMBL/GenBank/DDBJ databases">
        <title>Complete genome sequence of Mycobacterium goodii X7B, a facultative thermophilic biodesulfurizing bacterium.</title>
        <authorList>
            <person name="Yu B."/>
            <person name="Li F."/>
            <person name="Xu P."/>
        </authorList>
    </citation>
    <scope>NUCLEOTIDE SEQUENCE [LARGE SCALE GENOMIC DNA]</scope>
    <source>
        <strain evidence="5 6">X7B</strain>
    </source>
</reference>